<dbReference type="AlphaFoldDB" id="L8HLD7"/>
<feature type="transmembrane region" description="Helical" evidence="5">
    <location>
        <begin position="81"/>
        <end position="101"/>
    </location>
</feature>
<feature type="transmembrane region" description="Helical" evidence="5">
    <location>
        <begin position="51"/>
        <end position="69"/>
    </location>
</feature>
<feature type="transmembrane region" description="Helical" evidence="5">
    <location>
        <begin position="172"/>
        <end position="192"/>
    </location>
</feature>
<keyword evidence="8" id="KW-1185">Reference proteome</keyword>
<dbReference type="GeneID" id="14926241"/>
<dbReference type="VEuPathDB" id="AmoebaDB:ACA1_289290"/>
<dbReference type="Pfam" id="PF00892">
    <property type="entry name" value="EamA"/>
    <property type="match status" value="1"/>
</dbReference>
<name>L8HLD7_ACACF</name>
<evidence type="ECO:0000259" key="6">
    <source>
        <dbReference type="Pfam" id="PF00892"/>
    </source>
</evidence>
<feature type="transmembrane region" description="Helical" evidence="5">
    <location>
        <begin position="116"/>
        <end position="135"/>
    </location>
</feature>
<reference evidence="7 8" key="1">
    <citation type="journal article" date="2013" name="Genome Biol.">
        <title>Genome of Acanthamoeba castellanii highlights extensive lateral gene transfer and early evolution of tyrosine kinase signaling.</title>
        <authorList>
            <person name="Clarke M."/>
            <person name="Lohan A.J."/>
            <person name="Liu B."/>
            <person name="Lagkouvardos I."/>
            <person name="Roy S."/>
            <person name="Zafar N."/>
            <person name="Bertelli C."/>
            <person name="Schilde C."/>
            <person name="Kianianmomeni A."/>
            <person name="Burglin T.R."/>
            <person name="Frech C."/>
            <person name="Turcotte B."/>
            <person name="Kopec K.O."/>
            <person name="Synnott J.M."/>
            <person name="Choo C."/>
            <person name="Paponov I."/>
            <person name="Finkler A."/>
            <person name="Soon Heng Tan C."/>
            <person name="Hutchins A.P."/>
            <person name="Weinmeier T."/>
            <person name="Rattei T."/>
            <person name="Chu J.S."/>
            <person name="Gimenez G."/>
            <person name="Irimia M."/>
            <person name="Rigden D.J."/>
            <person name="Fitzpatrick D.A."/>
            <person name="Lorenzo-Morales J."/>
            <person name="Bateman A."/>
            <person name="Chiu C.H."/>
            <person name="Tang P."/>
            <person name="Hegemann P."/>
            <person name="Fromm H."/>
            <person name="Raoult D."/>
            <person name="Greub G."/>
            <person name="Miranda-Saavedra D."/>
            <person name="Chen N."/>
            <person name="Nash P."/>
            <person name="Ginger M.L."/>
            <person name="Horn M."/>
            <person name="Schaap P."/>
            <person name="Caler L."/>
            <person name="Loftus B."/>
        </authorList>
    </citation>
    <scope>NUCLEOTIDE SEQUENCE [LARGE SCALE GENOMIC DNA]</scope>
    <source>
        <strain evidence="7 8">Neff</strain>
    </source>
</reference>
<evidence type="ECO:0000313" key="8">
    <source>
        <dbReference type="Proteomes" id="UP000011083"/>
    </source>
</evidence>
<dbReference type="EMBL" id="KB007805">
    <property type="protein sequence ID" value="ELR25196.1"/>
    <property type="molecule type" value="Genomic_DNA"/>
</dbReference>
<proteinExistence type="predicted"/>
<comment type="subcellular location">
    <subcellularLocation>
        <location evidence="1">Membrane</location>
        <topology evidence="1">Multi-pass membrane protein</topology>
    </subcellularLocation>
</comment>
<dbReference type="InterPro" id="IPR050638">
    <property type="entry name" value="AA-Vitamin_Transporters"/>
</dbReference>
<feature type="transmembrane region" description="Helical" evidence="5">
    <location>
        <begin position="147"/>
        <end position="166"/>
    </location>
</feature>
<evidence type="ECO:0000256" key="4">
    <source>
        <dbReference type="ARBA" id="ARBA00023136"/>
    </source>
</evidence>
<gene>
    <name evidence="7" type="ORF">ACA1_289290</name>
</gene>
<feature type="domain" description="EamA" evidence="6">
    <location>
        <begin position="52"/>
        <end position="189"/>
    </location>
</feature>
<keyword evidence="3 5" id="KW-1133">Transmembrane helix</keyword>
<dbReference type="GO" id="GO:0016020">
    <property type="term" value="C:membrane"/>
    <property type="evidence" value="ECO:0007669"/>
    <property type="project" value="UniProtKB-SubCell"/>
</dbReference>
<dbReference type="RefSeq" id="XP_004367951.1">
    <property type="nucleotide sequence ID" value="XM_004367894.1"/>
</dbReference>
<organism evidence="7 8">
    <name type="scientific">Acanthamoeba castellanii (strain ATCC 30010 / Neff)</name>
    <dbReference type="NCBI Taxonomy" id="1257118"/>
    <lineage>
        <taxon>Eukaryota</taxon>
        <taxon>Amoebozoa</taxon>
        <taxon>Discosea</taxon>
        <taxon>Longamoebia</taxon>
        <taxon>Centramoebida</taxon>
        <taxon>Acanthamoebidae</taxon>
        <taxon>Acanthamoeba</taxon>
    </lineage>
</organism>
<dbReference type="PANTHER" id="PTHR32322:SF2">
    <property type="entry name" value="EAMA DOMAIN-CONTAINING PROTEIN"/>
    <property type="match status" value="1"/>
</dbReference>
<evidence type="ECO:0000256" key="3">
    <source>
        <dbReference type="ARBA" id="ARBA00022989"/>
    </source>
</evidence>
<dbReference type="Proteomes" id="UP000011083">
    <property type="component" value="Unassembled WGS sequence"/>
</dbReference>
<dbReference type="InterPro" id="IPR000620">
    <property type="entry name" value="EamA_dom"/>
</dbReference>
<accession>L8HLD7</accession>
<feature type="transmembrane region" description="Helical" evidence="5">
    <location>
        <begin position="21"/>
        <end position="39"/>
    </location>
</feature>
<dbReference type="OrthoDB" id="1728340at2759"/>
<keyword evidence="4 5" id="KW-0472">Membrane</keyword>
<dbReference type="SUPFAM" id="SSF103481">
    <property type="entry name" value="Multidrug resistance efflux transporter EmrE"/>
    <property type="match status" value="1"/>
</dbReference>
<evidence type="ECO:0000256" key="1">
    <source>
        <dbReference type="ARBA" id="ARBA00004141"/>
    </source>
</evidence>
<evidence type="ECO:0000256" key="2">
    <source>
        <dbReference type="ARBA" id="ARBA00022692"/>
    </source>
</evidence>
<protein>
    <submittedName>
        <fullName evidence="7">Integral membrane protein duf6 domain containing protein</fullName>
    </submittedName>
</protein>
<sequence>MLLIPIWTCIVCVILGREEKGWLKFLGIVVTIIGAVVLLEVESFELSHDTMMGNFLVIVTTVLYTIYIVMGKPLCSKIPPFTLSFIMFGASSCMCIIFVWTDWGQWGALWDLPLEAWVSVFIATFVGTFVTYGLTTWALRQAPETTVVLYGPVELIFTGVMAVTILGERLTWRLLAGSSGIVAGLFLVIYALHREAAARQQGHHWLEQESRCDTANSKPACSVVEEGGSAKLEQCDESTALLGTR</sequence>
<evidence type="ECO:0000313" key="7">
    <source>
        <dbReference type="EMBL" id="ELR25196.1"/>
    </source>
</evidence>
<dbReference type="KEGG" id="acan:ACA1_289290"/>
<dbReference type="InterPro" id="IPR037185">
    <property type="entry name" value="EmrE-like"/>
</dbReference>
<evidence type="ECO:0000256" key="5">
    <source>
        <dbReference type="SAM" id="Phobius"/>
    </source>
</evidence>
<keyword evidence="2 5" id="KW-0812">Transmembrane</keyword>
<dbReference type="PANTHER" id="PTHR32322">
    <property type="entry name" value="INNER MEMBRANE TRANSPORTER"/>
    <property type="match status" value="1"/>
</dbReference>